<dbReference type="Proteomes" id="UP000326289">
    <property type="component" value="Unassembled WGS sequence"/>
</dbReference>
<proteinExistence type="predicted"/>
<sequence>MPPLLVTSVEHPRPRTPPALPHIVPQVSYSRVNSISYQWPNGKRVANTIKSLQDT</sequence>
<name>A0A5N6J884_9EURO</name>
<feature type="region of interest" description="Disordered" evidence="1">
    <location>
        <begin position="1"/>
        <end position="22"/>
    </location>
</feature>
<evidence type="ECO:0000313" key="2">
    <source>
        <dbReference type="EMBL" id="KAB8274965.1"/>
    </source>
</evidence>
<keyword evidence="3" id="KW-1185">Reference proteome</keyword>
<accession>A0A5N6J884</accession>
<protein>
    <submittedName>
        <fullName evidence="2">Uncharacterized protein</fullName>
    </submittedName>
</protein>
<dbReference type="EMBL" id="ML732785">
    <property type="protein sequence ID" value="KAB8274965.1"/>
    <property type="molecule type" value="Genomic_DNA"/>
</dbReference>
<dbReference type="AlphaFoldDB" id="A0A5N6J884"/>
<organism evidence="2 3">
    <name type="scientific">Aspergillus minisclerotigenes</name>
    <dbReference type="NCBI Taxonomy" id="656917"/>
    <lineage>
        <taxon>Eukaryota</taxon>
        <taxon>Fungi</taxon>
        <taxon>Dikarya</taxon>
        <taxon>Ascomycota</taxon>
        <taxon>Pezizomycotina</taxon>
        <taxon>Eurotiomycetes</taxon>
        <taxon>Eurotiomycetidae</taxon>
        <taxon>Eurotiales</taxon>
        <taxon>Aspergillaceae</taxon>
        <taxon>Aspergillus</taxon>
        <taxon>Aspergillus subgen. Circumdati</taxon>
    </lineage>
</organism>
<reference evidence="2 3" key="1">
    <citation type="submission" date="2019-04" db="EMBL/GenBank/DDBJ databases">
        <title>Fungal friends and foes A comparative genomics study of 23 Aspergillus species from section Flavi.</title>
        <authorList>
            <consortium name="DOE Joint Genome Institute"/>
            <person name="Kjaerbolling I."/>
            <person name="Vesth T.C."/>
            <person name="Frisvad J.C."/>
            <person name="Nybo J.L."/>
            <person name="Theobald S."/>
            <person name="Kildgaard S."/>
            <person name="Petersen T.I."/>
            <person name="Kuo A."/>
            <person name="Sato A."/>
            <person name="Lyhne E.K."/>
            <person name="Kogle M.E."/>
            <person name="Wiebenga A."/>
            <person name="Kun R.S."/>
            <person name="Lubbers R.J."/>
            <person name="Makela M.R."/>
            <person name="Barry K."/>
            <person name="Chovatia M."/>
            <person name="Clum A."/>
            <person name="Daum C."/>
            <person name="Haridas S."/>
            <person name="He G."/>
            <person name="LaButti K."/>
            <person name="Lipzen A."/>
            <person name="Mondo S."/>
            <person name="Pangilinan J."/>
            <person name="Riley R."/>
            <person name="Salamov A."/>
            <person name="Simmons B.A."/>
            <person name="Magnuson J.K."/>
            <person name="Henrissat B."/>
            <person name="Mortensen U.H."/>
            <person name="Larsen T.O."/>
            <person name="De vries R.P."/>
            <person name="Grigoriev I.V."/>
            <person name="Machida M."/>
            <person name="Baker S.E."/>
            <person name="Andersen M.R."/>
        </authorList>
    </citation>
    <scope>NUCLEOTIDE SEQUENCE [LARGE SCALE GENOMIC DNA]</scope>
    <source>
        <strain evidence="2 3">CBS 117635</strain>
    </source>
</reference>
<gene>
    <name evidence="2" type="ORF">BDV30DRAFT_208555</name>
</gene>
<evidence type="ECO:0000256" key="1">
    <source>
        <dbReference type="SAM" id="MobiDB-lite"/>
    </source>
</evidence>
<evidence type="ECO:0000313" key="3">
    <source>
        <dbReference type="Proteomes" id="UP000326289"/>
    </source>
</evidence>